<reference evidence="1 2" key="1">
    <citation type="submission" date="2020-03" db="EMBL/GenBank/DDBJ databases">
        <title>Soil Listeria distribution.</title>
        <authorList>
            <person name="Liao J."/>
            <person name="Wiedmann M."/>
        </authorList>
    </citation>
    <scope>NUCLEOTIDE SEQUENCE [LARGE SCALE GENOMIC DNA]</scope>
    <source>
        <strain evidence="1 2">FSL L7-1427</strain>
    </source>
</reference>
<gene>
    <name evidence="1" type="ORF">HB907_06585</name>
</gene>
<dbReference type="AlphaFoldDB" id="A0A841ZXS0"/>
<name>A0A841ZXS0_9LIST</name>
<sequence>MVLGLASLSQFILDYNFLSLEKEEDEKLATEISRLAFEGDFSSNVRYGDDSFIYILPSEKCKQGKEFTFIFYLNEKKRDLLYSGWSCT</sequence>
<comment type="caution">
    <text evidence="1">The sequence shown here is derived from an EMBL/GenBank/DDBJ whole genome shotgun (WGS) entry which is preliminary data.</text>
</comment>
<evidence type="ECO:0000313" key="1">
    <source>
        <dbReference type="EMBL" id="MBC1565070.1"/>
    </source>
</evidence>
<proteinExistence type="predicted"/>
<dbReference type="Proteomes" id="UP000586951">
    <property type="component" value="Unassembled WGS sequence"/>
</dbReference>
<dbReference type="RefSeq" id="WP_185351899.1">
    <property type="nucleotide sequence ID" value="NZ_JAAROI010000002.1"/>
</dbReference>
<accession>A0A841ZXS0</accession>
<protein>
    <submittedName>
        <fullName evidence="1">Uncharacterized protein</fullName>
    </submittedName>
</protein>
<dbReference type="EMBL" id="JAARRU010000001">
    <property type="protein sequence ID" value="MBC1565070.1"/>
    <property type="molecule type" value="Genomic_DNA"/>
</dbReference>
<organism evidence="1 2">
    <name type="scientific">Listeria booriae</name>
    <dbReference type="NCBI Taxonomy" id="1552123"/>
    <lineage>
        <taxon>Bacteria</taxon>
        <taxon>Bacillati</taxon>
        <taxon>Bacillota</taxon>
        <taxon>Bacilli</taxon>
        <taxon>Bacillales</taxon>
        <taxon>Listeriaceae</taxon>
        <taxon>Listeria</taxon>
    </lineage>
</organism>
<evidence type="ECO:0000313" key="2">
    <source>
        <dbReference type="Proteomes" id="UP000586951"/>
    </source>
</evidence>